<proteinExistence type="predicted"/>
<organism evidence="1 2">
    <name type="scientific">Paraburkholderia ribeironis</name>
    <dbReference type="NCBI Taxonomy" id="1247936"/>
    <lineage>
        <taxon>Bacteria</taxon>
        <taxon>Pseudomonadati</taxon>
        <taxon>Pseudomonadota</taxon>
        <taxon>Betaproteobacteria</taxon>
        <taxon>Burkholderiales</taxon>
        <taxon>Burkholderiaceae</taxon>
        <taxon>Paraburkholderia</taxon>
    </lineage>
</organism>
<protein>
    <submittedName>
        <fullName evidence="1">Uncharacterized protein</fullName>
    </submittedName>
</protein>
<evidence type="ECO:0000313" key="1">
    <source>
        <dbReference type="EMBL" id="SIT46961.1"/>
    </source>
</evidence>
<gene>
    <name evidence="1" type="ORF">BN2475_700075</name>
</gene>
<sequence>MCFFTKNKISLTTTRTPAAMAAVPTHTDPLSDAPALYASPDGIDDAGYFMSRHAWKLQTWPEPLLGHGITVANSARLNLDADLTLVRLRNIQFDEFQWASRCFRLYSFHPGHGFTSLVIDVVGTLRMRGVSHDPQRQIGKLYGLFTNRSAECKWLAPVIERLNCEGKFGASRCVTSISIAPASIDLRS</sequence>
<name>A0A1N7SHT0_9BURK</name>
<dbReference type="Proteomes" id="UP000187012">
    <property type="component" value="Unassembled WGS sequence"/>
</dbReference>
<dbReference type="AlphaFoldDB" id="A0A1N7SHT0"/>
<keyword evidence="2" id="KW-1185">Reference proteome</keyword>
<dbReference type="EMBL" id="CYGX02000070">
    <property type="protein sequence ID" value="SIT46961.1"/>
    <property type="molecule type" value="Genomic_DNA"/>
</dbReference>
<evidence type="ECO:0000313" key="2">
    <source>
        <dbReference type="Proteomes" id="UP000187012"/>
    </source>
</evidence>
<dbReference type="STRING" id="1247936.BN2475_700075"/>
<reference evidence="1 2" key="1">
    <citation type="submission" date="2016-12" db="EMBL/GenBank/DDBJ databases">
        <authorList>
            <person name="Song W.-J."/>
            <person name="Kurnit D.M."/>
        </authorList>
    </citation>
    <scope>NUCLEOTIDE SEQUENCE [LARGE SCALE GENOMIC DNA]</scope>
    <source>
        <strain evidence="1 2">STM7296</strain>
    </source>
</reference>
<accession>A0A1N7SHT0</accession>